<name>A0A0E9WZF0_ANGAN</name>
<organism evidence="1">
    <name type="scientific">Anguilla anguilla</name>
    <name type="common">European freshwater eel</name>
    <name type="synonym">Muraena anguilla</name>
    <dbReference type="NCBI Taxonomy" id="7936"/>
    <lineage>
        <taxon>Eukaryota</taxon>
        <taxon>Metazoa</taxon>
        <taxon>Chordata</taxon>
        <taxon>Craniata</taxon>
        <taxon>Vertebrata</taxon>
        <taxon>Euteleostomi</taxon>
        <taxon>Actinopterygii</taxon>
        <taxon>Neopterygii</taxon>
        <taxon>Teleostei</taxon>
        <taxon>Anguilliformes</taxon>
        <taxon>Anguillidae</taxon>
        <taxon>Anguilla</taxon>
    </lineage>
</organism>
<reference evidence="1" key="2">
    <citation type="journal article" date="2015" name="Fish Shellfish Immunol.">
        <title>Early steps in the European eel (Anguilla anguilla)-Vibrio vulnificus interaction in the gills: Role of the RtxA13 toxin.</title>
        <authorList>
            <person name="Callol A."/>
            <person name="Pajuelo D."/>
            <person name="Ebbesson L."/>
            <person name="Teles M."/>
            <person name="MacKenzie S."/>
            <person name="Amaro C."/>
        </authorList>
    </citation>
    <scope>NUCLEOTIDE SEQUENCE</scope>
</reference>
<dbReference type="AlphaFoldDB" id="A0A0E9WZF0"/>
<evidence type="ECO:0000313" key="1">
    <source>
        <dbReference type="EMBL" id="JAH94798.1"/>
    </source>
</evidence>
<reference evidence="1" key="1">
    <citation type="submission" date="2014-11" db="EMBL/GenBank/DDBJ databases">
        <authorList>
            <person name="Amaro Gonzalez C."/>
        </authorList>
    </citation>
    <scope>NUCLEOTIDE SEQUENCE</scope>
</reference>
<proteinExistence type="predicted"/>
<dbReference type="EMBL" id="GBXM01013779">
    <property type="protein sequence ID" value="JAH94798.1"/>
    <property type="molecule type" value="Transcribed_RNA"/>
</dbReference>
<accession>A0A0E9WZF0</accession>
<sequence length="62" mass="7322">MYLYGRGINADWRVNLRKRTRFLPYVGRNWKYYWCMGKPGSLLFPWRSADVSSLISCTIADA</sequence>
<protein>
    <submittedName>
        <fullName evidence="1">Uncharacterized protein</fullName>
    </submittedName>
</protein>